<reference evidence="2" key="1">
    <citation type="journal article" date="2013" name="Proc. Natl. Acad. Sci. U.S.A.">
        <title>Improving the coverage of the cyanobacterial phylum using diversity-driven genome sequencing.</title>
        <authorList>
            <person name="Shih P.M."/>
            <person name="Wu D."/>
            <person name="Latifi A."/>
            <person name="Axen S.D."/>
            <person name="Fewer D.P."/>
            <person name="Talla E."/>
            <person name="Calteau A."/>
            <person name="Cai F."/>
            <person name="Tandeau de Marsac N."/>
            <person name="Rippka R."/>
            <person name="Herdman M."/>
            <person name="Sivonen K."/>
            <person name="Coursin T."/>
            <person name="Laurent T."/>
            <person name="Goodwin L."/>
            <person name="Nolan M."/>
            <person name="Davenport K.W."/>
            <person name="Han C.S."/>
            <person name="Rubin E.M."/>
            <person name="Eisen J.A."/>
            <person name="Woyke T."/>
            <person name="Gugger M."/>
            <person name="Kerfeld C.A."/>
        </authorList>
    </citation>
    <scope>NUCLEOTIDE SEQUENCE [LARGE SCALE GENOMIC DNA]</scope>
    <source>
        <strain evidence="2">PCC 10605</strain>
        <plasmid evidence="2">Plasmid pCYAN10605.01</plasmid>
    </source>
</reference>
<evidence type="ECO:0000313" key="2">
    <source>
        <dbReference type="Proteomes" id="UP000010480"/>
    </source>
</evidence>
<protein>
    <submittedName>
        <fullName evidence="1">Uncharacterized protein</fullName>
    </submittedName>
</protein>
<geneLocation type="plasmid" evidence="1 2">
    <name>pCYAN10605.01</name>
</geneLocation>
<dbReference type="HOGENOM" id="CLU_2971834_0_0_3"/>
<name>K9Z8Q7_CYAAP</name>
<dbReference type="Proteomes" id="UP000010480">
    <property type="component" value="Plasmid pCYAN10605.01"/>
</dbReference>
<sequence>MKIELVINGKIIEILEQDKEDKQIWNIESGSWLYGNEIVDYINWRFDNPPVFLDDIPW</sequence>
<keyword evidence="1" id="KW-0614">Plasmid</keyword>
<gene>
    <name evidence="1" type="ordered locus">Cyan10605_3543</name>
</gene>
<accession>K9Z8Q7</accession>
<dbReference type="RefSeq" id="WP_015221291.1">
    <property type="nucleotide sequence ID" value="NC_019777.1"/>
</dbReference>
<dbReference type="KEGG" id="can:Cyan10605_3543"/>
<keyword evidence="2" id="KW-1185">Reference proteome</keyword>
<evidence type="ECO:0000313" key="1">
    <source>
        <dbReference type="EMBL" id="AFZ55576.1"/>
    </source>
</evidence>
<dbReference type="AlphaFoldDB" id="K9Z8Q7"/>
<organism evidence="1 2">
    <name type="scientific">Cyanobacterium aponinum (strain PCC 10605)</name>
    <dbReference type="NCBI Taxonomy" id="755178"/>
    <lineage>
        <taxon>Bacteria</taxon>
        <taxon>Bacillati</taxon>
        <taxon>Cyanobacteriota</taxon>
        <taxon>Cyanophyceae</taxon>
        <taxon>Oscillatoriophycideae</taxon>
        <taxon>Chroococcales</taxon>
        <taxon>Geminocystaceae</taxon>
        <taxon>Cyanobacterium</taxon>
    </lineage>
</organism>
<dbReference type="EMBL" id="CP003948">
    <property type="protein sequence ID" value="AFZ55576.1"/>
    <property type="molecule type" value="Genomic_DNA"/>
</dbReference>
<proteinExistence type="predicted"/>